<organism evidence="3 4">
    <name type="scientific">Ginsengibacter hankyongi</name>
    <dbReference type="NCBI Taxonomy" id="2607284"/>
    <lineage>
        <taxon>Bacteria</taxon>
        <taxon>Pseudomonadati</taxon>
        <taxon>Bacteroidota</taxon>
        <taxon>Chitinophagia</taxon>
        <taxon>Chitinophagales</taxon>
        <taxon>Chitinophagaceae</taxon>
        <taxon>Ginsengibacter</taxon>
    </lineage>
</organism>
<comment type="caution">
    <text evidence="3">The sequence shown here is derived from an EMBL/GenBank/DDBJ whole genome shotgun (WGS) entry which is preliminary data.</text>
</comment>
<feature type="region of interest" description="Disordered" evidence="1">
    <location>
        <begin position="132"/>
        <end position="153"/>
    </location>
</feature>
<name>A0A5J5IKM4_9BACT</name>
<keyword evidence="4" id="KW-1185">Reference proteome</keyword>
<dbReference type="PANTHER" id="PTHR40940:SF2">
    <property type="entry name" value="BATD"/>
    <property type="match status" value="1"/>
</dbReference>
<dbReference type="EMBL" id="VYQF01000002">
    <property type="protein sequence ID" value="KAA9039559.1"/>
    <property type="molecule type" value="Genomic_DNA"/>
</dbReference>
<reference evidence="3 4" key="1">
    <citation type="submission" date="2019-09" db="EMBL/GenBank/DDBJ databases">
        <title>Draft genome sequence of Ginsengibacter sp. BR5-29.</title>
        <authorList>
            <person name="Im W.-T."/>
        </authorList>
    </citation>
    <scope>NUCLEOTIDE SEQUENCE [LARGE SCALE GENOMIC DNA]</scope>
    <source>
        <strain evidence="3 4">BR5-29</strain>
    </source>
</reference>
<evidence type="ECO:0000313" key="3">
    <source>
        <dbReference type="EMBL" id="KAA9039559.1"/>
    </source>
</evidence>
<feature type="compositionally biased region" description="Low complexity" evidence="1">
    <location>
        <begin position="133"/>
        <end position="153"/>
    </location>
</feature>
<keyword evidence="2" id="KW-1133">Transmembrane helix</keyword>
<dbReference type="Pfam" id="PF13584">
    <property type="entry name" value="BatD"/>
    <property type="match status" value="2"/>
</dbReference>
<proteinExistence type="predicted"/>
<keyword evidence="2" id="KW-0812">Transmembrane</keyword>
<dbReference type="PANTHER" id="PTHR40940">
    <property type="entry name" value="PROTEIN BATD-RELATED"/>
    <property type="match status" value="1"/>
</dbReference>
<evidence type="ECO:0000313" key="4">
    <source>
        <dbReference type="Proteomes" id="UP000326903"/>
    </source>
</evidence>
<accession>A0A5J5IKM4</accession>
<protein>
    <submittedName>
        <fullName evidence="3">Protein BatD</fullName>
    </submittedName>
</protein>
<evidence type="ECO:0000256" key="1">
    <source>
        <dbReference type="SAM" id="MobiDB-lite"/>
    </source>
</evidence>
<dbReference type="InterPro" id="IPR025738">
    <property type="entry name" value="BatD"/>
</dbReference>
<feature type="transmembrane region" description="Helical" evidence="2">
    <location>
        <begin position="495"/>
        <end position="514"/>
    </location>
</feature>
<dbReference type="AlphaFoldDB" id="A0A5J5IKM4"/>
<keyword evidence="2" id="KW-0472">Membrane</keyword>
<dbReference type="Proteomes" id="UP000326903">
    <property type="component" value="Unassembled WGS sequence"/>
</dbReference>
<evidence type="ECO:0000256" key="2">
    <source>
        <dbReference type="SAM" id="Phobius"/>
    </source>
</evidence>
<sequence>MVRYLQKGFAKFLFFLVVLIALEAYNTSFAQANFTAICPQKKIGKNDYLQVQFKVEHAANVESIDPPSFKNFSVVSGPNQESGMTSINGKVDQYVSIGYVLKPNGPGKFTIAPATAKADGKEFQSNTLNVEVTNSSTPSSSSSSNNPANSLSAFGGNNPFANLNFDFPTEPVTHQFDDYILKKGENVTDKIKKNLFIKLDVSKTSCYVGEPITASFKLYTRLRSESTITDAPSFNGFSVSEMELNNNNSSGVEKYNGRDYNVYTMRKVQLYPLQPGKITLDPLVADNKVTFIKAEYASAQSGDMFLDMMQNFADANAPRDAVVEQHVTLQSKPVEITVKSLPDENKPADFKGSVGSFSIQSSLQKNDITTDDAGNLKIIISGAGNIQLINAPKIMWPQGMDGYDAKITDHLDKLSVPLRGSKTFTYPFTVSKAGTYTIPAVSFSYFDPALATYKTLLTQPLVVTITKGKGIPNNPYLKNKIVETPTTVISVVEKYALFFIIGIISLAGIIFWIFNRNNTKKKPSIVKAETNVPENIEKEESAFVIPESPLEEAHQQLADGNSAAFYRVLDASLKKYLSAKFKVPAEELNKKRINEELDKCNVGLGTSLRLSSLMDNIELNLYAPASNVNQLKEVYEKASEVVSLLDKQVC</sequence>
<gene>
    <name evidence="3" type="ORF">FW778_12150</name>
</gene>